<reference evidence="2 3" key="1">
    <citation type="submission" date="2017-10" db="EMBL/GenBank/DDBJ databases">
        <title>Two draft genome sequences of Pusillimonas sp. strains isolated from a nitrate- and radionuclide-contaminated groundwater in Russia.</title>
        <authorList>
            <person name="Grouzdev D.S."/>
            <person name="Tourova T.P."/>
            <person name="Goeva M.A."/>
            <person name="Babich T.L."/>
            <person name="Sokolova D.S."/>
            <person name="Abdullin R."/>
            <person name="Poltaraus A.B."/>
            <person name="Toshchakov S.V."/>
            <person name="Nazina T.N."/>
        </authorList>
    </citation>
    <scope>NUCLEOTIDE SEQUENCE [LARGE SCALE GENOMIC DNA]</scope>
    <source>
        <strain evidence="2 3">JR1/69-3-13</strain>
    </source>
</reference>
<evidence type="ECO:0000313" key="3">
    <source>
        <dbReference type="Proteomes" id="UP000234190"/>
    </source>
</evidence>
<evidence type="ECO:0000259" key="1">
    <source>
        <dbReference type="Pfam" id="PF13628"/>
    </source>
</evidence>
<accession>A0A2N4U969</accession>
<dbReference type="InterPro" id="IPR012347">
    <property type="entry name" value="Ferritin-like"/>
</dbReference>
<dbReference type="Proteomes" id="UP000234190">
    <property type="component" value="Unassembled WGS sequence"/>
</dbReference>
<name>A0A2N4U969_9BURK</name>
<feature type="domain" description="DUF4142" evidence="1">
    <location>
        <begin position="93"/>
        <end position="225"/>
    </location>
</feature>
<keyword evidence="3" id="KW-1185">Reference proteome</keyword>
<sequence length="238" mass="26707">MPTDIILPLVRVLQRTPNSGTALAARCRRMQWRLPLRIWHLTRGVDMKRTIMAALVSGVLASPALSEQLVVPPTAGNANDEIQQQDNAQRMSPAAFITQATSGNMLEIQSSKLAMDRSKQDQVRQFAERMIKDHSGAAERMKSAAMGQNIPDDMSALHAKALEALRHADDKQFDAQYLRTQLQAHQDAVLLHEQYAATGEQESLKQYAEQMLPILREHLQSVEAIIKKVAPDQMVYFR</sequence>
<dbReference type="EMBL" id="PDNW01000001">
    <property type="protein sequence ID" value="PLC51572.1"/>
    <property type="molecule type" value="Genomic_DNA"/>
</dbReference>
<dbReference type="Pfam" id="PF13628">
    <property type="entry name" value="DUF4142"/>
    <property type="match status" value="1"/>
</dbReference>
<comment type="caution">
    <text evidence="2">The sequence shown here is derived from an EMBL/GenBank/DDBJ whole genome shotgun (WGS) entry which is preliminary data.</text>
</comment>
<dbReference type="PANTHER" id="PTHR38593">
    <property type="entry name" value="BLR2558 PROTEIN"/>
    <property type="match status" value="1"/>
</dbReference>
<dbReference type="InterPro" id="IPR025419">
    <property type="entry name" value="DUF4142"/>
</dbReference>
<evidence type="ECO:0000313" key="2">
    <source>
        <dbReference type="EMBL" id="PLC51572.1"/>
    </source>
</evidence>
<dbReference type="AlphaFoldDB" id="A0A2N4U969"/>
<organism evidence="2 3">
    <name type="scientific">Pollutimonas subterranea</name>
    <dbReference type="NCBI Taxonomy" id="2045210"/>
    <lineage>
        <taxon>Bacteria</taxon>
        <taxon>Pseudomonadati</taxon>
        <taxon>Pseudomonadota</taxon>
        <taxon>Betaproteobacteria</taxon>
        <taxon>Burkholderiales</taxon>
        <taxon>Alcaligenaceae</taxon>
        <taxon>Pollutimonas</taxon>
    </lineage>
</organism>
<dbReference type="Gene3D" id="1.20.1260.10">
    <property type="match status" value="1"/>
</dbReference>
<gene>
    <name evidence="2" type="ORF">CR159_00605</name>
</gene>
<protein>
    <recommendedName>
        <fullName evidence="1">DUF4142 domain-containing protein</fullName>
    </recommendedName>
</protein>
<proteinExistence type="predicted"/>
<dbReference type="PANTHER" id="PTHR38593:SF1">
    <property type="entry name" value="BLR2558 PROTEIN"/>
    <property type="match status" value="1"/>
</dbReference>